<evidence type="ECO:0000256" key="3">
    <source>
        <dbReference type="ARBA" id="ARBA00022801"/>
    </source>
</evidence>
<dbReference type="OrthoDB" id="60263at2157"/>
<dbReference type="NCBIfam" id="TIGR00237">
    <property type="entry name" value="xseA"/>
    <property type="match status" value="1"/>
</dbReference>
<dbReference type="PANTHER" id="PTHR30008:SF0">
    <property type="entry name" value="EXODEOXYRIBONUCLEASE 7 LARGE SUBUNIT"/>
    <property type="match status" value="1"/>
</dbReference>
<evidence type="ECO:0000256" key="2">
    <source>
        <dbReference type="ARBA" id="ARBA00022722"/>
    </source>
</evidence>
<dbReference type="GO" id="GO:0003676">
    <property type="term" value="F:nucleic acid binding"/>
    <property type="evidence" value="ECO:0007669"/>
    <property type="project" value="InterPro"/>
</dbReference>
<dbReference type="InterPro" id="IPR025824">
    <property type="entry name" value="OB-fold_nuc-bd_dom"/>
</dbReference>
<keyword evidence="1" id="KW-0963">Cytoplasm</keyword>
<dbReference type="PANTHER" id="PTHR30008">
    <property type="entry name" value="EXODEOXYRIBONUCLEASE 7 LARGE SUBUNIT"/>
    <property type="match status" value="1"/>
</dbReference>
<dbReference type="GO" id="GO:0008855">
    <property type="term" value="F:exodeoxyribonuclease VII activity"/>
    <property type="evidence" value="ECO:0007669"/>
    <property type="project" value="UniProtKB-EC"/>
</dbReference>
<gene>
    <name evidence="7" type="primary">xseA</name>
    <name evidence="7" type="ORF">MNV_750011</name>
</gene>
<dbReference type="RefSeq" id="WP_096207048.1">
    <property type="nucleotide sequence ID" value="NZ_FZMP01000224.1"/>
</dbReference>
<accession>A0A284VT76</accession>
<name>A0A284VT76_9EURY</name>
<feature type="domain" description="Exonuclease VII large subunit C-terminal" evidence="5">
    <location>
        <begin position="126"/>
        <end position="336"/>
    </location>
</feature>
<protein>
    <submittedName>
        <fullName evidence="7">Exodeoxyribonuclease 7 large subunit</fullName>
        <ecNumber evidence="7">3.1.11.6</ecNumber>
    </submittedName>
</protein>
<evidence type="ECO:0000256" key="1">
    <source>
        <dbReference type="ARBA" id="ARBA00022490"/>
    </source>
</evidence>
<evidence type="ECO:0000259" key="5">
    <source>
        <dbReference type="Pfam" id="PF02601"/>
    </source>
</evidence>
<dbReference type="HAMAP" id="MF_00378">
    <property type="entry name" value="Exonuc_7_L"/>
    <property type="match status" value="1"/>
</dbReference>
<dbReference type="CDD" id="cd04489">
    <property type="entry name" value="ExoVII_LU_OBF"/>
    <property type="match status" value="1"/>
</dbReference>
<organism evidence="7 8">
    <name type="scientific">Candidatus Methanoperedens nitratireducens</name>
    <dbReference type="NCBI Taxonomy" id="1392998"/>
    <lineage>
        <taxon>Archaea</taxon>
        <taxon>Methanobacteriati</taxon>
        <taxon>Methanobacteriota</taxon>
        <taxon>Stenosarchaea group</taxon>
        <taxon>Methanomicrobia</taxon>
        <taxon>Methanosarcinales</taxon>
        <taxon>ANME-2 cluster</taxon>
        <taxon>Candidatus Methanoperedentaceae</taxon>
        <taxon>Candidatus Methanoperedens</taxon>
    </lineage>
</organism>
<dbReference type="Pfam" id="PF02601">
    <property type="entry name" value="Exonuc_VII_L"/>
    <property type="match status" value="1"/>
</dbReference>
<dbReference type="EC" id="3.1.11.6" evidence="7"/>
<keyword evidence="2" id="KW-0540">Nuclease</keyword>
<evidence type="ECO:0000313" key="8">
    <source>
        <dbReference type="Proteomes" id="UP000218615"/>
    </source>
</evidence>
<dbReference type="Pfam" id="PF13742">
    <property type="entry name" value="tRNA_anti_2"/>
    <property type="match status" value="1"/>
</dbReference>
<proteinExistence type="inferred from homology"/>
<dbReference type="STRING" id="1392998.ANME2D_01192"/>
<dbReference type="GO" id="GO:0009318">
    <property type="term" value="C:exodeoxyribonuclease VII complex"/>
    <property type="evidence" value="ECO:0007669"/>
    <property type="project" value="InterPro"/>
</dbReference>
<dbReference type="AlphaFoldDB" id="A0A284VT76"/>
<dbReference type="InterPro" id="IPR003753">
    <property type="entry name" value="Exonuc_VII_L"/>
</dbReference>
<feature type="domain" description="OB-fold nucleic acid binding" evidence="6">
    <location>
        <begin position="9"/>
        <end position="103"/>
    </location>
</feature>
<keyword evidence="4" id="KW-0269">Exonuclease</keyword>
<dbReference type="Proteomes" id="UP000218615">
    <property type="component" value="Unassembled WGS sequence"/>
</dbReference>
<dbReference type="GO" id="GO:0006308">
    <property type="term" value="P:DNA catabolic process"/>
    <property type="evidence" value="ECO:0007669"/>
    <property type="project" value="InterPro"/>
</dbReference>
<keyword evidence="3 7" id="KW-0378">Hydrolase</keyword>
<evidence type="ECO:0000313" key="7">
    <source>
        <dbReference type="EMBL" id="SNQ62496.1"/>
    </source>
</evidence>
<sequence>MVFEEKGIYTVHEFTLAIKGILTGSRLSDVWIRGEISNFTNHNSGHRYFTLKDKSSQLQCVMFKWHGNNLRFELEHGMKVIVLGDIDVYEQRGQYQLRVRAIRPDGVGELYKAYEQLKNKLAMEGLFSPEHKKPLPEFPKRIGVATSPTGAVLHDILTVLKRRYPVNILFMPTVVQGEYAAESIVRSISALNNTDVDLIIIGRGGGSIEDLWAFNEELVARAVFNSKIPVISAVGHETDYTIADFVADVRAPTPSAAAEIAVPDRQELCNRISRIGDRLTEVQRRNLSDRTNYLAQLKAAIEPGLLLDRVSHYMQYTDDIARRQALSVQRILEAKKSLFAVHAGKLDAVGPLGTLLRGYSITLKLPDKTLVRSIDDVEERDKLQITVNDGKIKCHVDYKEVCKWK</sequence>
<dbReference type="InterPro" id="IPR020579">
    <property type="entry name" value="Exonuc_VII_lsu_C"/>
</dbReference>
<keyword evidence="8" id="KW-1185">Reference proteome</keyword>
<dbReference type="EMBL" id="FZMP01000224">
    <property type="protein sequence ID" value="SNQ62496.1"/>
    <property type="molecule type" value="Genomic_DNA"/>
</dbReference>
<evidence type="ECO:0000256" key="4">
    <source>
        <dbReference type="ARBA" id="ARBA00022839"/>
    </source>
</evidence>
<reference evidence="8" key="1">
    <citation type="submission" date="2017-06" db="EMBL/GenBank/DDBJ databases">
        <authorList>
            <person name="Cremers G."/>
        </authorList>
    </citation>
    <scope>NUCLEOTIDE SEQUENCE [LARGE SCALE GENOMIC DNA]</scope>
</reference>
<evidence type="ECO:0000259" key="6">
    <source>
        <dbReference type="Pfam" id="PF13742"/>
    </source>
</evidence>